<feature type="compositionally biased region" description="Basic and acidic residues" evidence="1">
    <location>
        <begin position="204"/>
        <end position="213"/>
    </location>
</feature>
<dbReference type="PANTHER" id="PTHR39606">
    <property type="entry name" value="SURFACE PROTEIN, PUTATIVE-RELATED"/>
    <property type="match status" value="1"/>
</dbReference>
<accession>A0ABR4D3J9</accession>
<name>A0ABR4D3J9_9PEZI</name>
<gene>
    <name evidence="2" type="ORF">VTJ83DRAFT_7408</name>
</gene>
<dbReference type="Proteomes" id="UP001600064">
    <property type="component" value="Unassembled WGS sequence"/>
</dbReference>
<feature type="compositionally biased region" description="Basic and acidic residues" evidence="1">
    <location>
        <begin position="94"/>
        <end position="103"/>
    </location>
</feature>
<feature type="compositionally biased region" description="Low complexity" evidence="1">
    <location>
        <begin position="169"/>
        <end position="186"/>
    </location>
</feature>
<proteinExistence type="predicted"/>
<feature type="compositionally biased region" description="Basic and acidic residues" evidence="1">
    <location>
        <begin position="149"/>
        <end position="158"/>
    </location>
</feature>
<reference evidence="2 3" key="1">
    <citation type="journal article" date="2024" name="Commun. Biol.">
        <title>Comparative genomic analysis of thermophilic fungi reveals convergent evolutionary adaptations and gene losses.</title>
        <authorList>
            <person name="Steindorff A.S."/>
            <person name="Aguilar-Pontes M.V."/>
            <person name="Robinson A.J."/>
            <person name="Andreopoulos B."/>
            <person name="LaButti K."/>
            <person name="Kuo A."/>
            <person name="Mondo S."/>
            <person name="Riley R."/>
            <person name="Otillar R."/>
            <person name="Haridas S."/>
            <person name="Lipzen A."/>
            <person name="Grimwood J."/>
            <person name="Schmutz J."/>
            <person name="Clum A."/>
            <person name="Reid I.D."/>
            <person name="Moisan M.C."/>
            <person name="Butler G."/>
            <person name="Nguyen T.T.M."/>
            <person name="Dewar K."/>
            <person name="Conant G."/>
            <person name="Drula E."/>
            <person name="Henrissat B."/>
            <person name="Hansel C."/>
            <person name="Singer S."/>
            <person name="Hutchinson M.I."/>
            <person name="de Vries R.P."/>
            <person name="Natvig D.O."/>
            <person name="Powell A.J."/>
            <person name="Tsang A."/>
            <person name="Grigoriev I.V."/>
        </authorList>
    </citation>
    <scope>NUCLEOTIDE SEQUENCE [LARGE SCALE GENOMIC DNA]</scope>
    <source>
        <strain evidence="2 3">ATCC 22073</strain>
    </source>
</reference>
<dbReference type="EMBL" id="JAZGUE010000007">
    <property type="protein sequence ID" value="KAL2264898.1"/>
    <property type="molecule type" value="Genomic_DNA"/>
</dbReference>
<organism evidence="2 3">
    <name type="scientific">Remersonia thermophila</name>
    <dbReference type="NCBI Taxonomy" id="72144"/>
    <lineage>
        <taxon>Eukaryota</taxon>
        <taxon>Fungi</taxon>
        <taxon>Dikarya</taxon>
        <taxon>Ascomycota</taxon>
        <taxon>Pezizomycotina</taxon>
        <taxon>Sordariomycetes</taxon>
        <taxon>Sordariomycetidae</taxon>
        <taxon>Sordariales</taxon>
        <taxon>Sordariales incertae sedis</taxon>
        <taxon>Remersonia</taxon>
    </lineage>
</organism>
<dbReference type="RefSeq" id="XP_070863625.1">
    <property type="nucleotide sequence ID" value="XM_071014227.1"/>
</dbReference>
<evidence type="ECO:0000256" key="1">
    <source>
        <dbReference type="SAM" id="MobiDB-lite"/>
    </source>
</evidence>
<comment type="caution">
    <text evidence="2">The sequence shown here is derived from an EMBL/GenBank/DDBJ whole genome shotgun (WGS) entry which is preliminary data.</text>
</comment>
<dbReference type="PANTHER" id="PTHR39606:SF1">
    <property type="entry name" value="CELL SURFACE PROTEIN"/>
    <property type="match status" value="1"/>
</dbReference>
<evidence type="ECO:0000313" key="2">
    <source>
        <dbReference type="EMBL" id="KAL2264898.1"/>
    </source>
</evidence>
<keyword evidence="3" id="KW-1185">Reference proteome</keyword>
<feature type="region of interest" description="Disordered" evidence="1">
    <location>
        <begin position="1"/>
        <end position="269"/>
    </location>
</feature>
<protein>
    <recommendedName>
        <fullName evidence="4">Cell surface protein</fullName>
    </recommendedName>
</protein>
<sequence>MSNIIQKIENAISGKKASSAPEGTYGPHDSRAANTLDPRVDSDRDNSHTVGSTTGARRTAGHGELGSAGVTGTYGAPEGTYGPHSSRVANAMDPRVDSDRDNSRTVGGSGTNRTAGLGSSGATGFTGTHGAPEGTYGPHSSRVANAMDPRVDSDRDNSRTVGGTGAHRTAGLGSSGTTGFTGTHGAPEGTYGPHSSRVANAMDPRVDSDRDNSRTVGGTDAHRTAGLRNTGPAKNTAGPHKSDLLNKLDPRVDSDLDGSRTLGQDKTFQ</sequence>
<evidence type="ECO:0008006" key="4">
    <source>
        <dbReference type="Google" id="ProtNLM"/>
    </source>
</evidence>
<evidence type="ECO:0000313" key="3">
    <source>
        <dbReference type="Proteomes" id="UP001600064"/>
    </source>
</evidence>
<feature type="compositionally biased region" description="Basic and acidic residues" evidence="1">
    <location>
        <begin position="38"/>
        <end position="47"/>
    </location>
</feature>
<dbReference type="GeneID" id="98128871"/>
<feature type="compositionally biased region" description="Basic and acidic residues" evidence="1">
    <location>
        <begin position="240"/>
        <end position="258"/>
    </location>
</feature>